<protein>
    <submittedName>
        <fullName evidence="2">Uncharacterized protein</fullName>
    </submittedName>
</protein>
<comment type="caution">
    <text evidence="2">The sequence shown here is derived from an EMBL/GenBank/DDBJ whole genome shotgun (WGS) entry which is preliminary data.</text>
</comment>
<keyword evidence="3" id="KW-1185">Reference proteome</keyword>
<proteinExistence type="predicted"/>
<reference evidence="2 3" key="1">
    <citation type="journal article" date="2023" name="G3 (Bethesda)">
        <title>A haplotype-resolved chromosome-scale genome for Quercus rubra L. provides insights into the genetics of adaptive traits for red oak species.</title>
        <authorList>
            <person name="Kapoor B."/>
            <person name="Jenkins J."/>
            <person name="Schmutz J."/>
            <person name="Zhebentyayeva T."/>
            <person name="Kuelheim C."/>
            <person name="Coggeshall M."/>
            <person name="Heim C."/>
            <person name="Lasky J.R."/>
            <person name="Leites L."/>
            <person name="Islam-Faridi N."/>
            <person name="Romero-Severson J."/>
            <person name="DeLeo V.L."/>
            <person name="Lucas S.M."/>
            <person name="Lazic D."/>
            <person name="Gailing O."/>
            <person name="Carlson J."/>
            <person name="Staton M."/>
        </authorList>
    </citation>
    <scope>NUCLEOTIDE SEQUENCE [LARGE SCALE GENOMIC DNA]</scope>
    <source>
        <strain evidence="2">Pseudo-F2</strain>
    </source>
</reference>
<gene>
    <name evidence="2" type="ORF">RGQ29_011934</name>
</gene>
<evidence type="ECO:0000313" key="2">
    <source>
        <dbReference type="EMBL" id="KAK4603160.1"/>
    </source>
</evidence>
<keyword evidence="1" id="KW-0732">Signal</keyword>
<organism evidence="2 3">
    <name type="scientific">Quercus rubra</name>
    <name type="common">Northern red oak</name>
    <name type="synonym">Quercus borealis</name>
    <dbReference type="NCBI Taxonomy" id="3512"/>
    <lineage>
        <taxon>Eukaryota</taxon>
        <taxon>Viridiplantae</taxon>
        <taxon>Streptophyta</taxon>
        <taxon>Embryophyta</taxon>
        <taxon>Tracheophyta</taxon>
        <taxon>Spermatophyta</taxon>
        <taxon>Magnoliopsida</taxon>
        <taxon>eudicotyledons</taxon>
        <taxon>Gunneridae</taxon>
        <taxon>Pentapetalae</taxon>
        <taxon>rosids</taxon>
        <taxon>fabids</taxon>
        <taxon>Fagales</taxon>
        <taxon>Fagaceae</taxon>
        <taxon>Quercus</taxon>
    </lineage>
</organism>
<dbReference type="AlphaFoldDB" id="A0AAN7J9L2"/>
<feature type="chain" id="PRO_5042927567" evidence="1">
    <location>
        <begin position="17"/>
        <end position="106"/>
    </location>
</feature>
<dbReference type="EMBL" id="JAXUIC010000002">
    <property type="protein sequence ID" value="KAK4603160.1"/>
    <property type="molecule type" value="Genomic_DNA"/>
</dbReference>
<sequence length="106" mass="12137">MIYTLLALLLVYPEHPVPYPWQRCYDTVTEVLFYKNLDDGTIVIDLRPGGGLQLTGQSSDRHPLFGDNQDDQNSLFLFYTNCLGSMIYVIVPERVQLCPFCGRFIS</sequence>
<dbReference type="Proteomes" id="UP001324115">
    <property type="component" value="Unassembled WGS sequence"/>
</dbReference>
<evidence type="ECO:0000256" key="1">
    <source>
        <dbReference type="SAM" id="SignalP"/>
    </source>
</evidence>
<feature type="signal peptide" evidence="1">
    <location>
        <begin position="1"/>
        <end position="16"/>
    </location>
</feature>
<evidence type="ECO:0000313" key="3">
    <source>
        <dbReference type="Proteomes" id="UP001324115"/>
    </source>
</evidence>
<accession>A0AAN7J9L2</accession>
<name>A0AAN7J9L2_QUERU</name>